<gene>
    <name evidence="1" type="ORF">g.15360</name>
</gene>
<evidence type="ECO:0000313" key="1">
    <source>
        <dbReference type="EMBL" id="JAS76327.1"/>
    </source>
</evidence>
<sequence>EKYSDVHCCQKEHSTWNTSLAKQGSCFIPGPDIYFPQTSPGPAVYSTSEPFKITTAQKSHLHHNTQSSFLSSSHRLEPLKMSCSPASTTYDLPSTLSKKGYSIGVVHPHQKRDVTPGPPHYTVHSKYAKSSVFDTHNVTLKPPENNIP</sequence>
<accession>A0A1B6HNR4</accession>
<proteinExistence type="predicted"/>
<name>A0A1B6HNR4_9HEMI</name>
<reference evidence="1" key="1">
    <citation type="submission" date="2015-11" db="EMBL/GenBank/DDBJ databases">
        <title>De novo transcriptome assembly of four potential Pierce s Disease insect vectors from Arizona vineyards.</title>
        <authorList>
            <person name="Tassone E.E."/>
        </authorList>
    </citation>
    <scope>NUCLEOTIDE SEQUENCE</scope>
</reference>
<feature type="non-terminal residue" evidence="1">
    <location>
        <position position="148"/>
    </location>
</feature>
<organism evidence="1">
    <name type="scientific">Homalodisca liturata</name>
    <dbReference type="NCBI Taxonomy" id="320908"/>
    <lineage>
        <taxon>Eukaryota</taxon>
        <taxon>Metazoa</taxon>
        <taxon>Ecdysozoa</taxon>
        <taxon>Arthropoda</taxon>
        <taxon>Hexapoda</taxon>
        <taxon>Insecta</taxon>
        <taxon>Pterygota</taxon>
        <taxon>Neoptera</taxon>
        <taxon>Paraneoptera</taxon>
        <taxon>Hemiptera</taxon>
        <taxon>Auchenorrhyncha</taxon>
        <taxon>Membracoidea</taxon>
        <taxon>Cicadellidae</taxon>
        <taxon>Cicadellinae</taxon>
        <taxon>Proconiini</taxon>
        <taxon>Homalodisca</taxon>
    </lineage>
</organism>
<dbReference type="EMBL" id="GECU01031379">
    <property type="protein sequence ID" value="JAS76327.1"/>
    <property type="molecule type" value="Transcribed_RNA"/>
</dbReference>
<dbReference type="AlphaFoldDB" id="A0A1B6HNR4"/>
<protein>
    <submittedName>
        <fullName evidence="1">Uncharacterized protein</fullName>
    </submittedName>
</protein>
<feature type="non-terminal residue" evidence="1">
    <location>
        <position position="1"/>
    </location>
</feature>